<dbReference type="KEGG" id="aiq:Azoinq_04540"/>
<evidence type="ECO:0000313" key="3">
    <source>
        <dbReference type="Proteomes" id="UP000683428"/>
    </source>
</evidence>
<name>A0A975XVI2_9RHOO</name>
<organism evidence="2 3">
    <name type="scientific">Azospira inquinata</name>
    <dbReference type="NCBI Taxonomy" id="2785627"/>
    <lineage>
        <taxon>Bacteria</taxon>
        <taxon>Pseudomonadati</taxon>
        <taxon>Pseudomonadota</taxon>
        <taxon>Betaproteobacteria</taxon>
        <taxon>Rhodocyclales</taxon>
        <taxon>Rhodocyclaceae</taxon>
        <taxon>Azospira</taxon>
    </lineage>
</organism>
<proteinExistence type="predicted"/>
<keyword evidence="1" id="KW-0175">Coiled coil</keyword>
<gene>
    <name evidence="2" type="ORF">Azoinq_04540</name>
</gene>
<dbReference type="Proteomes" id="UP000683428">
    <property type="component" value="Chromosome"/>
</dbReference>
<keyword evidence="3" id="KW-1185">Reference proteome</keyword>
<dbReference type="RefSeq" id="WP_216131836.1">
    <property type="nucleotide sequence ID" value="NZ_CP064782.1"/>
</dbReference>
<accession>A0A975XVI2</accession>
<dbReference type="EMBL" id="CP064782">
    <property type="protein sequence ID" value="QWT49878.1"/>
    <property type="molecule type" value="Genomic_DNA"/>
</dbReference>
<feature type="coiled-coil region" evidence="1">
    <location>
        <begin position="65"/>
        <end position="99"/>
    </location>
</feature>
<dbReference type="AlphaFoldDB" id="A0A975XVI2"/>
<evidence type="ECO:0000256" key="1">
    <source>
        <dbReference type="SAM" id="Coils"/>
    </source>
</evidence>
<sequence length="227" mass="23839">MGIGIDAPTVPVGRVVPDYLKVGVGVCVGCALTVAGVGAARWWGPVAEGKAAGSSVFSARDGGQKKVEESIKQGLLQQIADLEAKNSRLQERLTFYERMKGGALPDAPGPVPDSALPKIARVSVKPGAGGKGVYVYEFVVQRGAGPAKGEFRGRLRLAIKLNQGGKDAMIFYPSPGDQAASKEFLIVVKRFVRVRGAFRVPEAAAISSVDVQILDGDAVMIHQEVGL</sequence>
<evidence type="ECO:0000313" key="2">
    <source>
        <dbReference type="EMBL" id="QWT49878.1"/>
    </source>
</evidence>
<protein>
    <submittedName>
        <fullName evidence="2">Uncharacterized protein</fullName>
    </submittedName>
</protein>
<reference evidence="2" key="1">
    <citation type="submission" date="2020-11" db="EMBL/GenBank/DDBJ databases">
        <title>Azospira inquinata sp. nov.</title>
        <authorList>
            <person name="Moe W.M."/>
            <person name="Mikes M.C."/>
        </authorList>
    </citation>
    <scope>NUCLEOTIDE SEQUENCE</scope>
    <source>
        <strain evidence="2">Azo-3</strain>
    </source>
</reference>